<keyword evidence="2" id="KW-1185">Reference proteome</keyword>
<proteinExistence type="predicted"/>
<organism evidence="1 2">
    <name type="scientific">Fusarium decemcellulare</name>
    <dbReference type="NCBI Taxonomy" id="57161"/>
    <lineage>
        <taxon>Eukaryota</taxon>
        <taxon>Fungi</taxon>
        <taxon>Dikarya</taxon>
        <taxon>Ascomycota</taxon>
        <taxon>Pezizomycotina</taxon>
        <taxon>Sordariomycetes</taxon>
        <taxon>Hypocreomycetidae</taxon>
        <taxon>Hypocreales</taxon>
        <taxon>Nectriaceae</taxon>
        <taxon>Fusarium</taxon>
        <taxon>Fusarium decemcellulare species complex</taxon>
    </lineage>
</organism>
<protein>
    <submittedName>
        <fullName evidence="1">Uncharacterized protein</fullName>
    </submittedName>
</protein>
<name>A0ACC1SA76_9HYPO</name>
<comment type="caution">
    <text evidence="1">The sequence shown here is derived from an EMBL/GenBank/DDBJ whole genome shotgun (WGS) entry which is preliminary data.</text>
</comment>
<dbReference type="EMBL" id="JANRMS010000737">
    <property type="protein sequence ID" value="KAJ3535076.1"/>
    <property type="molecule type" value="Genomic_DNA"/>
</dbReference>
<dbReference type="Proteomes" id="UP001148629">
    <property type="component" value="Unassembled WGS sequence"/>
</dbReference>
<evidence type="ECO:0000313" key="2">
    <source>
        <dbReference type="Proteomes" id="UP001148629"/>
    </source>
</evidence>
<sequence length="172" mass="18825">MTSEGPTRGFRLTHIGLRVADIDRSIAFYSGRFGMKELGRMPLDTVTIAFLGYPDSVAPETPLFGREGVLELVCAKNSNIPTARSSDYPDSRIVKLAFGVPDMKVTMEYIKSQNVKVLKEAGVVQGSEVAATFLGCETPDKGFDRSLWEAAIAVPFVEDPDGYLIEIIPYQA</sequence>
<evidence type="ECO:0000313" key="1">
    <source>
        <dbReference type="EMBL" id="KAJ3535076.1"/>
    </source>
</evidence>
<reference evidence="1" key="1">
    <citation type="submission" date="2022-08" db="EMBL/GenBank/DDBJ databases">
        <title>Genome Sequence of Fusarium decemcellulare.</title>
        <authorList>
            <person name="Buettner E."/>
        </authorList>
    </citation>
    <scope>NUCLEOTIDE SEQUENCE</scope>
    <source>
        <strain evidence="1">Babe19</strain>
    </source>
</reference>
<gene>
    <name evidence="1" type="ORF">NM208_g7287</name>
</gene>
<accession>A0ACC1SA76</accession>